<gene>
    <name evidence="1" type="ordered locus">Xaut_4516</name>
</gene>
<proteinExistence type="predicted"/>
<dbReference type="AlphaFoldDB" id="A7INZ1"/>
<evidence type="ECO:0000313" key="1">
    <source>
        <dbReference type="EMBL" id="ABS69737.1"/>
    </source>
</evidence>
<dbReference type="Proteomes" id="UP000002417">
    <property type="component" value="Chromosome"/>
</dbReference>
<evidence type="ECO:0000313" key="2">
    <source>
        <dbReference type="Proteomes" id="UP000002417"/>
    </source>
</evidence>
<dbReference type="EMBL" id="CP000781">
    <property type="protein sequence ID" value="ABS69737.1"/>
    <property type="molecule type" value="Genomic_DNA"/>
</dbReference>
<protein>
    <submittedName>
        <fullName evidence="1">Uncharacterized protein</fullName>
    </submittedName>
</protein>
<keyword evidence="2" id="KW-1185">Reference proteome</keyword>
<dbReference type="KEGG" id="xau:Xaut_4516"/>
<dbReference type="HOGENOM" id="CLU_3159406_0_0_5"/>
<name>A7INZ1_XANP2</name>
<reference evidence="1 2" key="1">
    <citation type="submission" date="2007-07" db="EMBL/GenBank/DDBJ databases">
        <title>Complete sequence of chromosome of Xanthobacter autotrophicus Py2.</title>
        <authorList>
            <consortium name="US DOE Joint Genome Institute"/>
            <person name="Copeland A."/>
            <person name="Lucas S."/>
            <person name="Lapidus A."/>
            <person name="Barry K."/>
            <person name="Glavina del Rio T."/>
            <person name="Hammon N."/>
            <person name="Israni S."/>
            <person name="Dalin E."/>
            <person name="Tice H."/>
            <person name="Pitluck S."/>
            <person name="Sims D."/>
            <person name="Brettin T."/>
            <person name="Bruce D."/>
            <person name="Detter J.C."/>
            <person name="Han C."/>
            <person name="Tapia R."/>
            <person name="Brainard J."/>
            <person name="Schmutz J."/>
            <person name="Larimer F."/>
            <person name="Land M."/>
            <person name="Hauser L."/>
            <person name="Kyrpides N."/>
            <person name="Kim E."/>
            <person name="Ensigns S.A."/>
            <person name="Richardson P."/>
        </authorList>
    </citation>
    <scope>NUCLEOTIDE SEQUENCE [LARGE SCALE GENOMIC DNA]</scope>
    <source>
        <strain evidence="2">ATCC BAA-1158 / Py2</strain>
    </source>
</reference>
<sequence length="48" mass="5193">MSRHDLLFFALLLLAGAVMCVPELLRLAFPAECPVPAAPIETLLGERS</sequence>
<organism evidence="1 2">
    <name type="scientific">Xanthobacter autotrophicus (strain ATCC BAA-1158 / Py2)</name>
    <dbReference type="NCBI Taxonomy" id="78245"/>
    <lineage>
        <taxon>Bacteria</taxon>
        <taxon>Pseudomonadati</taxon>
        <taxon>Pseudomonadota</taxon>
        <taxon>Alphaproteobacteria</taxon>
        <taxon>Hyphomicrobiales</taxon>
        <taxon>Xanthobacteraceae</taxon>
        <taxon>Xanthobacter</taxon>
    </lineage>
</organism>
<accession>A7INZ1</accession>